<keyword evidence="2" id="KW-1185">Reference proteome</keyword>
<name>A0A1R3H2B9_COCAP</name>
<comment type="caution">
    <text evidence="1">The sequence shown here is derived from an EMBL/GenBank/DDBJ whole genome shotgun (WGS) entry which is preliminary data.</text>
</comment>
<organism evidence="1 2">
    <name type="scientific">Corchorus capsularis</name>
    <name type="common">Jute</name>
    <dbReference type="NCBI Taxonomy" id="210143"/>
    <lineage>
        <taxon>Eukaryota</taxon>
        <taxon>Viridiplantae</taxon>
        <taxon>Streptophyta</taxon>
        <taxon>Embryophyta</taxon>
        <taxon>Tracheophyta</taxon>
        <taxon>Spermatophyta</taxon>
        <taxon>Magnoliopsida</taxon>
        <taxon>eudicotyledons</taxon>
        <taxon>Gunneridae</taxon>
        <taxon>Pentapetalae</taxon>
        <taxon>rosids</taxon>
        <taxon>malvids</taxon>
        <taxon>Malvales</taxon>
        <taxon>Malvaceae</taxon>
        <taxon>Grewioideae</taxon>
        <taxon>Apeibeae</taxon>
        <taxon>Corchorus</taxon>
    </lineage>
</organism>
<reference evidence="1 2" key="1">
    <citation type="submission" date="2013-09" db="EMBL/GenBank/DDBJ databases">
        <title>Corchorus capsularis genome sequencing.</title>
        <authorList>
            <person name="Alam M."/>
            <person name="Haque M.S."/>
            <person name="Islam M.S."/>
            <person name="Emdad E.M."/>
            <person name="Islam M.M."/>
            <person name="Ahmed B."/>
            <person name="Halim A."/>
            <person name="Hossen Q.M.M."/>
            <person name="Hossain M.Z."/>
            <person name="Ahmed R."/>
            <person name="Khan M.M."/>
            <person name="Islam R."/>
            <person name="Rashid M.M."/>
            <person name="Khan S.A."/>
            <person name="Rahman M.S."/>
            <person name="Alam M."/>
        </authorList>
    </citation>
    <scope>NUCLEOTIDE SEQUENCE [LARGE SCALE GENOMIC DNA]</scope>
    <source>
        <strain evidence="2">cv. CVL-1</strain>
        <tissue evidence="1">Whole seedling</tissue>
    </source>
</reference>
<accession>A0A1R3H2B9</accession>
<dbReference type="EMBL" id="AWWV01012794">
    <property type="protein sequence ID" value="OMO64518.1"/>
    <property type="molecule type" value="Genomic_DNA"/>
</dbReference>
<gene>
    <name evidence="1" type="ORF">CCACVL1_21702</name>
</gene>
<evidence type="ECO:0000313" key="2">
    <source>
        <dbReference type="Proteomes" id="UP000188268"/>
    </source>
</evidence>
<dbReference type="Gramene" id="OMO64518">
    <property type="protein sequence ID" value="OMO64518"/>
    <property type="gene ID" value="CCACVL1_21702"/>
</dbReference>
<sequence>MGERGDYRATDGKRVVVYELS</sequence>
<dbReference type="Proteomes" id="UP000188268">
    <property type="component" value="Unassembled WGS sequence"/>
</dbReference>
<dbReference type="AlphaFoldDB" id="A0A1R3H2B9"/>
<evidence type="ECO:0000313" key="1">
    <source>
        <dbReference type="EMBL" id="OMO64518.1"/>
    </source>
</evidence>
<proteinExistence type="predicted"/>
<protein>
    <submittedName>
        <fullName evidence="1">Uncharacterized protein</fullName>
    </submittedName>
</protein>